<dbReference type="Pfam" id="PF00132">
    <property type="entry name" value="Hexapep"/>
    <property type="match status" value="1"/>
</dbReference>
<dbReference type="Pfam" id="PF14602">
    <property type="entry name" value="Hexapep_2"/>
    <property type="match status" value="1"/>
</dbReference>
<dbReference type="NCBIfam" id="NF008808">
    <property type="entry name" value="PRK11830.1"/>
    <property type="match status" value="1"/>
</dbReference>
<dbReference type="PANTHER" id="PTHR43300">
    <property type="entry name" value="ACETYLTRANSFERASE"/>
    <property type="match status" value="1"/>
</dbReference>
<gene>
    <name evidence="3" type="primary">dapD</name>
    <name evidence="3" type="ordered locus">AMF_1009</name>
</gene>
<dbReference type="CDD" id="cd03350">
    <property type="entry name" value="LbH_THP_succinylT"/>
    <property type="match status" value="1"/>
</dbReference>
<protein>
    <submittedName>
        <fullName evidence="3">2,3,4,5-tetrahydropyridine-2-carboxylate N-succinyltransferase (DapD)</fullName>
        <ecNumber evidence="3">2.3.1.117</ecNumber>
    </submittedName>
</protein>
<dbReference type="eggNOG" id="COG2171">
    <property type="taxonomic scope" value="Bacteria"/>
</dbReference>
<keyword evidence="4" id="KW-1185">Reference proteome</keyword>
<evidence type="ECO:0000256" key="1">
    <source>
        <dbReference type="ARBA" id="ARBA00007274"/>
    </source>
</evidence>
<evidence type="ECO:0000259" key="2">
    <source>
        <dbReference type="Pfam" id="PF14805"/>
    </source>
</evidence>
<keyword evidence="3" id="KW-0808">Transferase</keyword>
<sequence>MEHGCMLGERVKVDESVDSEADFEYLQGVFEAENCSQDELRRASETALELLDIGKIRACVKSASGDWVVNSWVQKAVLAFFRTHDINFMGIPGSDWCSWCDKIPAKFAGWDAAQFASASIRAVPGAYVRKSAYIGAGVVLMPSFVNVAAHVGAGTMIDTWATVGSCAQIGENCHISGGVGIGGVLEPVGNRPTVIENGCFIGARSEVVDGVIIGEGSVLAMGTYIGSSTKIIDRETGEVTFGRVPPYSVVVPGCAPTSGGASLYCAVIVKKVCNRTRSRTAINEILRGVY</sequence>
<dbReference type="InterPro" id="IPR023180">
    <property type="entry name" value="THP_succinylTrfase_dom1"/>
</dbReference>
<comment type="similarity">
    <text evidence="1">Belongs to the transferase hexapeptide repeat family.</text>
</comment>
<dbReference type="AlphaFoldDB" id="B9KHC0"/>
<evidence type="ECO:0000313" key="3">
    <source>
        <dbReference type="EMBL" id="ACM49824.1"/>
    </source>
</evidence>
<dbReference type="Pfam" id="PF14805">
    <property type="entry name" value="THDPS_N_2"/>
    <property type="match status" value="1"/>
</dbReference>
<organism evidence="3 4">
    <name type="scientific">Anaplasma marginale (strain Florida)</name>
    <dbReference type="NCBI Taxonomy" id="320483"/>
    <lineage>
        <taxon>Bacteria</taxon>
        <taxon>Pseudomonadati</taxon>
        <taxon>Pseudomonadota</taxon>
        <taxon>Alphaproteobacteria</taxon>
        <taxon>Rickettsiales</taxon>
        <taxon>Anaplasmataceae</taxon>
        <taxon>Anaplasma</taxon>
    </lineage>
</organism>
<dbReference type="InterPro" id="IPR001451">
    <property type="entry name" value="Hexapep"/>
</dbReference>
<dbReference type="GO" id="GO:0008666">
    <property type="term" value="F:2,3,4,5-tetrahydropyridine-2,6-dicarboxylate N-succinyltransferase activity"/>
    <property type="evidence" value="ECO:0007669"/>
    <property type="project" value="UniProtKB-EC"/>
</dbReference>
<name>B9KHC0_ANAMF</name>
<accession>B9KHC0</accession>
<dbReference type="InterPro" id="IPR011004">
    <property type="entry name" value="Trimer_LpxA-like_sf"/>
</dbReference>
<dbReference type="PANTHER" id="PTHR43300:SF10">
    <property type="entry name" value="2,3,4,5-TETRAHYDROPYRIDINE-2,6-DICARBOXYLATE N-ACETYLTRANSFERASE"/>
    <property type="match status" value="1"/>
</dbReference>
<dbReference type="Gene3D" id="2.160.10.10">
    <property type="entry name" value="Hexapeptide repeat proteins"/>
    <property type="match status" value="1"/>
</dbReference>
<dbReference type="SUPFAM" id="SSF51161">
    <property type="entry name" value="Trimeric LpxA-like enzymes"/>
    <property type="match status" value="1"/>
</dbReference>
<dbReference type="Gene3D" id="1.10.166.10">
    <property type="entry name" value="Tetrahydrodipicolinate-N-succinyltransferase, N-terminal domain"/>
    <property type="match status" value="1"/>
</dbReference>
<reference evidence="3 4" key="1">
    <citation type="journal article" date="2009" name="BMC Genomics">
        <title>Conservation in the face of diversity: multistrain analysis of an intracellular bacterium.</title>
        <authorList>
            <person name="Dark M.J."/>
            <person name="Herndon D.R."/>
            <person name="Kappmeyer L.S."/>
            <person name="Gonzales M.P."/>
            <person name="Nordeen E."/>
            <person name="Palmer G.H."/>
            <person name="Knowles D.P. Jr."/>
            <person name="Brayton K.A."/>
        </authorList>
    </citation>
    <scope>NUCLEOTIDE SEQUENCE [LARGE SCALE GENOMIC DNA]</scope>
    <source>
        <strain evidence="3 4">Florida</strain>
    </source>
</reference>
<dbReference type="Proteomes" id="UP000007307">
    <property type="component" value="Chromosome"/>
</dbReference>
<feature type="domain" description="Tetrahydrodipicolinate-N-succinyltransferase chain A" evidence="2">
    <location>
        <begin position="36"/>
        <end position="82"/>
    </location>
</feature>
<dbReference type="HOGENOM" id="CLU_050859_0_1_5"/>
<dbReference type="STRING" id="320483.AMF_1009"/>
<dbReference type="InterPro" id="IPR050179">
    <property type="entry name" value="Trans_hexapeptide_repeat"/>
</dbReference>
<dbReference type="KEGG" id="amf:AMF_1009"/>
<dbReference type="InterPro" id="IPR037133">
    <property type="entry name" value="THP_succinylTrfase_N_sf"/>
</dbReference>
<keyword evidence="3" id="KW-0012">Acyltransferase</keyword>
<dbReference type="EMBL" id="CP001079">
    <property type="protein sequence ID" value="ACM49824.1"/>
    <property type="molecule type" value="Genomic_DNA"/>
</dbReference>
<evidence type="ECO:0000313" key="4">
    <source>
        <dbReference type="Proteomes" id="UP000007307"/>
    </source>
</evidence>
<dbReference type="EC" id="2.3.1.117" evidence="3"/>
<proteinExistence type="inferred from homology"/>